<evidence type="ECO:0000259" key="1">
    <source>
        <dbReference type="Pfam" id="PF05685"/>
    </source>
</evidence>
<dbReference type="Proteomes" id="UP000607397">
    <property type="component" value="Unassembled WGS sequence"/>
</dbReference>
<dbReference type="PANTHER" id="PTHR36558">
    <property type="entry name" value="GLR1098 PROTEIN"/>
    <property type="match status" value="1"/>
</dbReference>
<keyword evidence="2" id="KW-0255">Endonuclease</keyword>
<dbReference type="PANTHER" id="PTHR36558:SF1">
    <property type="entry name" value="RESTRICTION ENDONUCLEASE DOMAIN-CONTAINING PROTEIN-RELATED"/>
    <property type="match status" value="1"/>
</dbReference>
<keyword evidence="2" id="KW-0540">Nuclease</keyword>
<dbReference type="SUPFAM" id="SSF52980">
    <property type="entry name" value="Restriction endonuclease-like"/>
    <property type="match status" value="1"/>
</dbReference>
<reference evidence="2" key="1">
    <citation type="submission" date="2019-12" db="EMBL/GenBank/DDBJ databases">
        <title>High-Quality draft genome sequences of three cyanobacteria isolated from the limestone walls of the Old Cathedral of Coimbra.</title>
        <authorList>
            <person name="Tiago I."/>
            <person name="Soares F."/>
            <person name="Portugal A."/>
        </authorList>
    </citation>
    <scope>NUCLEOTIDE SEQUENCE [LARGE SCALE GENOMIC DNA]</scope>
    <source>
        <strain evidence="2">C</strain>
    </source>
</reference>
<dbReference type="Gene3D" id="3.90.1570.10">
    <property type="entry name" value="tt1808, chain A"/>
    <property type="match status" value="1"/>
</dbReference>
<protein>
    <submittedName>
        <fullName evidence="2">Uma2 family endonuclease</fullName>
    </submittedName>
</protein>
<accession>A0A8K2A8X2</accession>
<keyword evidence="2" id="KW-0378">Hydrolase</keyword>
<dbReference type="CDD" id="cd06260">
    <property type="entry name" value="DUF820-like"/>
    <property type="match status" value="1"/>
</dbReference>
<proteinExistence type="predicted"/>
<dbReference type="InterPro" id="IPR012296">
    <property type="entry name" value="Nuclease_put_TT1808"/>
</dbReference>
<dbReference type="RefSeq" id="WP_161825834.1">
    <property type="nucleotide sequence ID" value="NZ_WVIC01000025.1"/>
</dbReference>
<gene>
    <name evidence="2" type="ORF">GS597_12720</name>
</gene>
<dbReference type="GO" id="GO:0004519">
    <property type="term" value="F:endonuclease activity"/>
    <property type="evidence" value="ECO:0007669"/>
    <property type="project" value="UniProtKB-KW"/>
</dbReference>
<keyword evidence="3" id="KW-1185">Reference proteome</keyword>
<sequence length="189" mass="21670">MITSPDKHYMAPAAYLEWEPQQELRYEYVDGEAYAMTGSTILHNAIAVNLIAALRSHVRGSAFRVLALDAKIGITGQGSFFYPDVLVTCDERDRRAIQFVQFPCLIVEVLSQTTEAYDRGAKFSQYRRLASLREYVLINSDQISVEIFRLNERGKWELTPYAINDTIQLTSIDFQFPIDLLYEEVELLS</sequence>
<evidence type="ECO:0000313" key="3">
    <source>
        <dbReference type="Proteomes" id="UP000607397"/>
    </source>
</evidence>
<dbReference type="EMBL" id="WVIC01000025">
    <property type="protein sequence ID" value="NCJ07355.1"/>
    <property type="molecule type" value="Genomic_DNA"/>
</dbReference>
<evidence type="ECO:0000313" key="2">
    <source>
        <dbReference type="EMBL" id="NCJ07355.1"/>
    </source>
</evidence>
<dbReference type="Pfam" id="PF05685">
    <property type="entry name" value="Uma2"/>
    <property type="match status" value="1"/>
</dbReference>
<dbReference type="InterPro" id="IPR008538">
    <property type="entry name" value="Uma2"/>
</dbReference>
<dbReference type="InterPro" id="IPR011335">
    <property type="entry name" value="Restrct_endonuc-II-like"/>
</dbReference>
<feature type="domain" description="Putative restriction endonuclease" evidence="1">
    <location>
        <begin position="13"/>
        <end position="170"/>
    </location>
</feature>
<organism evidence="2 3">
    <name type="scientific">Petrachloros mirabilis ULC683</name>
    <dbReference type="NCBI Taxonomy" id="2781853"/>
    <lineage>
        <taxon>Bacteria</taxon>
        <taxon>Bacillati</taxon>
        <taxon>Cyanobacteriota</taxon>
        <taxon>Cyanophyceae</taxon>
        <taxon>Synechococcales</taxon>
        <taxon>Petrachlorosaceae</taxon>
        <taxon>Petrachloros</taxon>
        <taxon>Petrachloros mirabilis</taxon>
    </lineage>
</organism>
<dbReference type="AlphaFoldDB" id="A0A8K2A8X2"/>
<comment type="caution">
    <text evidence="2">The sequence shown here is derived from an EMBL/GenBank/DDBJ whole genome shotgun (WGS) entry which is preliminary data.</text>
</comment>
<name>A0A8K2A8X2_9CYAN</name>